<keyword evidence="2" id="KW-1185">Reference proteome</keyword>
<dbReference type="RefSeq" id="WP_167745735.1">
    <property type="nucleotide sequence ID" value="NZ_DF968290.1"/>
</dbReference>
<gene>
    <name evidence="1" type="ORF">SAZU_3958</name>
</gene>
<accession>A0A0K8PNT1</accession>
<sequence length="49" mass="5107">MTEAYAGRTGPDYDRLIDTLADTCAGDDPAAPARLFAAPHFAVPGRLTG</sequence>
<name>A0A0K8PNT1_STRAJ</name>
<reference evidence="1" key="1">
    <citation type="journal article" date="2015" name="Genome Announc.">
        <title>Draft Genome Sequence of Thiostrepton-Producing Streptomyces azureus ATCC 14921.</title>
        <authorList>
            <person name="Sakihara K."/>
            <person name="Maeda J."/>
            <person name="Tashiro K."/>
            <person name="Fujino Y."/>
            <person name="Kuhara S."/>
            <person name="Ohshima T."/>
            <person name="Ogata S."/>
            <person name="Doi K."/>
        </authorList>
    </citation>
    <scope>NUCLEOTIDE SEQUENCE [LARGE SCALE GENOMIC DNA]</scope>
    <source>
        <strain evidence="1">ATCC14921</strain>
    </source>
</reference>
<proteinExistence type="predicted"/>
<organism evidence="1 2">
    <name type="scientific">Streptomyces azureus</name>
    <dbReference type="NCBI Taxonomy" id="146537"/>
    <lineage>
        <taxon>Bacteria</taxon>
        <taxon>Bacillati</taxon>
        <taxon>Actinomycetota</taxon>
        <taxon>Actinomycetes</taxon>
        <taxon>Kitasatosporales</taxon>
        <taxon>Streptomycetaceae</taxon>
        <taxon>Streptomyces</taxon>
    </lineage>
</organism>
<evidence type="ECO:0000313" key="1">
    <source>
        <dbReference type="EMBL" id="GAP49094.1"/>
    </source>
</evidence>
<dbReference type="Proteomes" id="UP000053859">
    <property type="component" value="Unassembled WGS sequence"/>
</dbReference>
<dbReference type="EMBL" id="DF968290">
    <property type="protein sequence ID" value="GAP49094.1"/>
    <property type="molecule type" value="Genomic_DNA"/>
</dbReference>
<dbReference type="AlphaFoldDB" id="A0A0K8PNT1"/>
<evidence type="ECO:0000313" key="2">
    <source>
        <dbReference type="Proteomes" id="UP000053859"/>
    </source>
</evidence>
<dbReference type="PATRIC" id="fig|146537.3.peg.4167"/>
<protein>
    <submittedName>
        <fullName evidence="1">Uncharacterized protein</fullName>
    </submittedName>
</protein>